<comment type="caution">
    <text evidence="2">The sequence shown here is derived from an EMBL/GenBank/DDBJ whole genome shotgun (WGS) entry which is preliminary data.</text>
</comment>
<dbReference type="InterPro" id="IPR041966">
    <property type="entry name" value="LOTUS-like"/>
</dbReference>
<dbReference type="EMBL" id="VBTY01000010">
    <property type="protein sequence ID" value="MDG3493377.1"/>
    <property type="molecule type" value="Genomic_DNA"/>
</dbReference>
<keyword evidence="3" id="KW-1185">Reference proteome</keyword>
<accession>A0A9X4RGI6</accession>
<organism evidence="2 3">
    <name type="scientific">Pseudanabaena catenata USMAC16</name>
    <dbReference type="NCBI Taxonomy" id="1855837"/>
    <lineage>
        <taxon>Bacteria</taxon>
        <taxon>Bacillati</taxon>
        <taxon>Cyanobacteriota</taxon>
        <taxon>Cyanophyceae</taxon>
        <taxon>Pseudanabaenales</taxon>
        <taxon>Pseudanabaenaceae</taxon>
        <taxon>Pseudanabaena</taxon>
    </lineage>
</organism>
<reference evidence="2" key="1">
    <citation type="submission" date="2019-05" db="EMBL/GenBank/DDBJ databases">
        <title>Whole genome sequencing of Pseudanabaena catenata USMAC16.</title>
        <authorList>
            <person name="Khan Z."/>
            <person name="Omar W.M."/>
            <person name="Convey P."/>
            <person name="Merican F."/>
            <person name="Najimudin N."/>
        </authorList>
    </citation>
    <scope>NUCLEOTIDE SEQUENCE</scope>
    <source>
        <strain evidence="2">USMAC16</strain>
    </source>
</reference>
<dbReference type="AlphaFoldDB" id="A0A9X4RGI6"/>
<proteinExistence type="predicted"/>
<dbReference type="Proteomes" id="UP001152872">
    <property type="component" value="Unassembled WGS sequence"/>
</dbReference>
<evidence type="ECO:0000313" key="3">
    <source>
        <dbReference type="Proteomes" id="UP001152872"/>
    </source>
</evidence>
<dbReference type="RefSeq" id="WP_009625417.1">
    <property type="nucleotide sequence ID" value="NZ_VBTY01000010.1"/>
</dbReference>
<dbReference type="Pfam" id="PF12872">
    <property type="entry name" value="OST-HTH"/>
    <property type="match status" value="1"/>
</dbReference>
<feature type="domain" description="HTH OST-type" evidence="1">
    <location>
        <begin position="265"/>
        <end position="324"/>
    </location>
</feature>
<gene>
    <name evidence="2" type="ORF">FEV09_02290</name>
</gene>
<evidence type="ECO:0000313" key="2">
    <source>
        <dbReference type="EMBL" id="MDG3493377.1"/>
    </source>
</evidence>
<evidence type="ECO:0000259" key="1">
    <source>
        <dbReference type="Pfam" id="PF12872"/>
    </source>
</evidence>
<sequence>MNTLTPTRQQIIELIDNLPEDAFSELINFIGYLRYKTVDIKTDTPYNSFLLSIVGLGASTEKDVSDRVQKAGIDLEQFKSNVYCKIGRNIMLLQKIEIQLKYLLSRRYISGYSNELKILADKKLEYYGNKNMGQLIEDFFKESTSSDQDKTPESLTGIWVSIDVRFEKNSNLKKKSQESFDLLRINRNLLVHNSLPNWDYLNSIEGCELACKELDYQYDNQIKPTFQCLKAYTEMLQESLQEYTQELVDKLKHDFLVNSSLIYLLSDIARQQLRPNGWISLDVAISKIKKQSPEELNSLKQKFGFKKLKDLMIASNLFEFSDESTEKGGRRILYRNISS</sequence>
<dbReference type="Gene3D" id="3.30.420.610">
    <property type="entry name" value="LOTUS domain-like"/>
    <property type="match status" value="1"/>
</dbReference>
<protein>
    <submittedName>
        <fullName evidence="2">OST-HTH/LOTUS domain-containing protein</fullName>
    </submittedName>
</protein>
<name>A0A9X4RGI6_9CYAN</name>
<dbReference type="InterPro" id="IPR025605">
    <property type="entry name" value="OST-HTH/LOTUS_dom"/>
</dbReference>